<organism evidence="2 3">
    <name type="scientific">Nitzschia inconspicua</name>
    <dbReference type="NCBI Taxonomy" id="303405"/>
    <lineage>
        <taxon>Eukaryota</taxon>
        <taxon>Sar</taxon>
        <taxon>Stramenopiles</taxon>
        <taxon>Ochrophyta</taxon>
        <taxon>Bacillariophyta</taxon>
        <taxon>Bacillariophyceae</taxon>
        <taxon>Bacillariophycidae</taxon>
        <taxon>Bacillariales</taxon>
        <taxon>Bacillariaceae</taxon>
        <taxon>Nitzschia</taxon>
    </lineage>
</organism>
<dbReference type="PANTHER" id="PTHR11567:SF110">
    <property type="entry name" value="2-PHOSPHOXYLOSE PHOSPHATASE 1"/>
    <property type="match status" value="1"/>
</dbReference>
<sequence>MPFRFACRRLFRRSAIATCGRQHLPSILLFLAALFSILHIILATSKSTSSKDTSPSFLLPSNTNRRWTTFLRGGDIETAATSRDDKDPSSHNSGLSTAEYRTVQVQIIHRHGDRTPITPLKDESYWASTLVPPEMLEKISKGTNVLHHESTGNQHVAQGRGPFGKLTKMGLLQMIDVGSQLKEQLEQGTVWSPKARISFQPFQLSPRDIKIYSTDFARTIQSVQGLLVGFFPDGPSEPIDIDCRHTTSWMIPDPQPRRSKEQESLELELATRPHVLEREAEMRPLAIRCTQSLLPLLGDDAFKVSYGVGEETNNGSNSMRTLSWAQLSEMTKCLQVRNLLPESITVEDQEATSAYCAWKWFESLRNPRLAYLSMHHFTHTIVQGMKEFENEPPLIIFSCHDSSLIGLLCAFHLEQPSAWPEYGSVLKIELLEKTGHKDDDLVVRFYLNGELLRSMWHGRSRDEISLRKLAHYISTVGAVKAS</sequence>
<comment type="caution">
    <text evidence="2">The sequence shown here is derived from an EMBL/GenBank/DDBJ whole genome shotgun (WGS) entry which is preliminary data.</text>
</comment>
<reference evidence="2" key="2">
    <citation type="submission" date="2021-04" db="EMBL/GenBank/DDBJ databases">
        <authorList>
            <person name="Podell S."/>
        </authorList>
    </citation>
    <scope>NUCLEOTIDE SEQUENCE</scope>
    <source>
        <strain evidence="2">Hildebrandi</strain>
    </source>
</reference>
<dbReference type="InterPro" id="IPR000560">
    <property type="entry name" value="His_Pase_clade-2"/>
</dbReference>
<evidence type="ECO:0000313" key="2">
    <source>
        <dbReference type="EMBL" id="KAG7374556.1"/>
    </source>
</evidence>
<dbReference type="PANTHER" id="PTHR11567">
    <property type="entry name" value="ACID PHOSPHATASE-RELATED"/>
    <property type="match status" value="1"/>
</dbReference>
<gene>
    <name evidence="2" type="ORF">IV203_013651</name>
</gene>
<dbReference type="EMBL" id="JAGRRH010000001">
    <property type="protein sequence ID" value="KAG7374556.1"/>
    <property type="molecule type" value="Genomic_DNA"/>
</dbReference>
<dbReference type="Pfam" id="PF00328">
    <property type="entry name" value="His_Phos_2"/>
    <property type="match status" value="1"/>
</dbReference>
<dbReference type="OrthoDB" id="10257284at2759"/>
<keyword evidence="3" id="KW-1185">Reference proteome</keyword>
<dbReference type="InterPro" id="IPR050645">
    <property type="entry name" value="Histidine_acid_phosphatase"/>
</dbReference>
<dbReference type="CDD" id="cd07061">
    <property type="entry name" value="HP_HAP_like"/>
    <property type="match status" value="1"/>
</dbReference>
<protein>
    <submittedName>
        <fullName evidence="2">Histidine phosphatase superfamily branch 2 protein</fullName>
    </submittedName>
</protein>
<dbReference type="AlphaFoldDB" id="A0A9K3M7G1"/>
<name>A0A9K3M7G1_9STRA</name>
<dbReference type="GO" id="GO:0016791">
    <property type="term" value="F:phosphatase activity"/>
    <property type="evidence" value="ECO:0007669"/>
    <property type="project" value="TreeGrafter"/>
</dbReference>
<keyword evidence="1" id="KW-0378">Hydrolase</keyword>
<evidence type="ECO:0000313" key="3">
    <source>
        <dbReference type="Proteomes" id="UP000693970"/>
    </source>
</evidence>
<accession>A0A9K3M7G1</accession>
<evidence type="ECO:0000256" key="1">
    <source>
        <dbReference type="ARBA" id="ARBA00022801"/>
    </source>
</evidence>
<dbReference type="Proteomes" id="UP000693970">
    <property type="component" value="Unassembled WGS sequence"/>
</dbReference>
<reference evidence="2" key="1">
    <citation type="journal article" date="2021" name="Sci. Rep.">
        <title>Diploid genomic architecture of Nitzschia inconspicua, an elite biomass production diatom.</title>
        <authorList>
            <person name="Oliver A."/>
            <person name="Podell S."/>
            <person name="Pinowska A."/>
            <person name="Traller J.C."/>
            <person name="Smith S.R."/>
            <person name="McClure R."/>
            <person name="Beliaev A."/>
            <person name="Bohutskyi P."/>
            <person name="Hill E.A."/>
            <person name="Rabines A."/>
            <person name="Zheng H."/>
            <person name="Allen L.Z."/>
            <person name="Kuo A."/>
            <person name="Grigoriev I.V."/>
            <person name="Allen A.E."/>
            <person name="Hazlebeck D."/>
            <person name="Allen E.E."/>
        </authorList>
    </citation>
    <scope>NUCLEOTIDE SEQUENCE</scope>
    <source>
        <strain evidence="2">Hildebrandi</strain>
    </source>
</reference>
<proteinExistence type="predicted"/>